<name>A0A8S2Z9M5_9BILA</name>
<protein>
    <submittedName>
        <fullName evidence="1">Uncharacterized protein</fullName>
    </submittedName>
</protein>
<reference evidence="1" key="1">
    <citation type="submission" date="2021-02" db="EMBL/GenBank/DDBJ databases">
        <authorList>
            <person name="Nowell W R."/>
        </authorList>
    </citation>
    <scope>NUCLEOTIDE SEQUENCE</scope>
</reference>
<evidence type="ECO:0000313" key="2">
    <source>
        <dbReference type="Proteomes" id="UP000681720"/>
    </source>
</evidence>
<dbReference type="Pfam" id="PF13181">
    <property type="entry name" value="TPR_8"/>
    <property type="match status" value="1"/>
</dbReference>
<proteinExistence type="predicted"/>
<gene>
    <name evidence="1" type="ORF">GIL414_LOCUS39742</name>
</gene>
<evidence type="ECO:0000313" key="1">
    <source>
        <dbReference type="EMBL" id="CAF4620304.1"/>
    </source>
</evidence>
<accession>A0A8S2Z9M5</accession>
<comment type="caution">
    <text evidence="1">The sequence shown here is derived from an EMBL/GenBank/DDBJ whole genome shotgun (WGS) entry which is preliminary data.</text>
</comment>
<sequence>MDQALEDLEKASQVGCYKSAEALLQRAIVLTELNRHKAAIEDLKKALTLTDKPS</sequence>
<feature type="non-terminal residue" evidence="1">
    <location>
        <position position="54"/>
    </location>
</feature>
<dbReference type="InterPro" id="IPR019734">
    <property type="entry name" value="TPR_rpt"/>
</dbReference>
<dbReference type="EMBL" id="CAJOBJ010108556">
    <property type="protein sequence ID" value="CAF4620304.1"/>
    <property type="molecule type" value="Genomic_DNA"/>
</dbReference>
<dbReference type="Gene3D" id="1.25.40.10">
    <property type="entry name" value="Tetratricopeptide repeat domain"/>
    <property type="match status" value="1"/>
</dbReference>
<dbReference type="Proteomes" id="UP000681720">
    <property type="component" value="Unassembled WGS sequence"/>
</dbReference>
<dbReference type="AlphaFoldDB" id="A0A8S2Z9M5"/>
<dbReference type="InterPro" id="IPR011990">
    <property type="entry name" value="TPR-like_helical_dom_sf"/>
</dbReference>
<organism evidence="1 2">
    <name type="scientific">Rotaria magnacalcarata</name>
    <dbReference type="NCBI Taxonomy" id="392030"/>
    <lineage>
        <taxon>Eukaryota</taxon>
        <taxon>Metazoa</taxon>
        <taxon>Spiralia</taxon>
        <taxon>Gnathifera</taxon>
        <taxon>Rotifera</taxon>
        <taxon>Eurotatoria</taxon>
        <taxon>Bdelloidea</taxon>
        <taxon>Philodinida</taxon>
        <taxon>Philodinidae</taxon>
        <taxon>Rotaria</taxon>
    </lineage>
</organism>
<dbReference type="SUPFAM" id="SSF48452">
    <property type="entry name" value="TPR-like"/>
    <property type="match status" value="1"/>
</dbReference>
<dbReference type="SMART" id="SM00028">
    <property type="entry name" value="TPR"/>
    <property type="match status" value="1"/>
</dbReference>